<dbReference type="GO" id="GO:0003960">
    <property type="term" value="F:quinone reductase (NADPH) activity"/>
    <property type="evidence" value="ECO:0007669"/>
    <property type="project" value="UniProtKB-EC"/>
</dbReference>
<dbReference type="InterPro" id="IPR020843">
    <property type="entry name" value="ER"/>
</dbReference>
<evidence type="ECO:0000259" key="3">
    <source>
        <dbReference type="SMART" id="SM00829"/>
    </source>
</evidence>
<feature type="domain" description="Enoyl reductase (ER)" evidence="3">
    <location>
        <begin position="11"/>
        <end position="322"/>
    </location>
</feature>
<dbReference type="InterPro" id="IPR047618">
    <property type="entry name" value="QOR-like"/>
</dbReference>
<dbReference type="GO" id="GO:0035925">
    <property type="term" value="F:mRNA 3'-UTR AU-rich region binding"/>
    <property type="evidence" value="ECO:0007669"/>
    <property type="project" value="TreeGrafter"/>
</dbReference>
<evidence type="ECO:0000313" key="5">
    <source>
        <dbReference type="Proteomes" id="UP000033187"/>
    </source>
</evidence>
<organism evidence="4 5">
    <name type="scientific">Candidatus Filomicrobium marinum</name>
    <dbReference type="NCBI Taxonomy" id="1608628"/>
    <lineage>
        <taxon>Bacteria</taxon>
        <taxon>Pseudomonadati</taxon>
        <taxon>Pseudomonadota</taxon>
        <taxon>Alphaproteobacteria</taxon>
        <taxon>Hyphomicrobiales</taxon>
        <taxon>Hyphomicrobiaceae</taxon>
        <taxon>Filomicrobium</taxon>
    </lineage>
</organism>
<keyword evidence="1" id="KW-0521">NADP</keyword>
<dbReference type="RefSeq" id="WP_046479038.1">
    <property type="nucleotide sequence ID" value="NZ_LN829118.1"/>
</dbReference>
<dbReference type="EC" id="1.6.5.5" evidence="4"/>
<accession>A0A0D6JH47</accession>
<dbReference type="KEGG" id="fil:BN1229_v1_3192"/>
<dbReference type="FunFam" id="3.40.50.720:FF:000053">
    <property type="entry name" value="Quinone oxidoreductase 1"/>
    <property type="match status" value="1"/>
</dbReference>
<evidence type="ECO:0000256" key="2">
    <source>
        <dbReference type="ARBA" id="ARBA00023002"/>
    </source>
</evidence>
<dbReference type="AlphaFoldDB" id="A0A0D6JH47"/>
<dbReference type="Pfam" id="PF08240">
    <property type="entry name" value="ADH_N"/>
    <property type="match status" value="1"/>
</dbReference>
<dbReference type="SMART" id="SM00829">
    <property type="entry name" value="PKS_ER"/>
    <property type="match status" value="1"/>
</dbReference>
<evidence type="ECO:0000313" key="4">
    <source>
        <dbReference type="EMBL" id="CPR20708.1"/>
    </source>
</evidence>
<dbReference type="InterPro" id="IPR013154">
    <property type="entry name" value="ADH-like_N"/>
</dbReference>
<name>A0A0D6JH47_9HYPH</name>
<dbReference type="OrthoDB" id="9805883at2"/>
<dbReference type="SUPFAM" id="SSF51735">
    <property type="entry name" value="NAD(P)-binding Rossmann-fold domains"/>
    <property type="match status" value="1"/>
</dbReference>
<dbReference type="PANTHER" id="PTHR48106:SF13">
    <property type="entry name" value="QUINONE OXIDOREDUCTASE-RELATED"/>
    <property type="match status" value="1"/>
</dbReference>
<proteinExistence type="predicted"/>
<keyword evidence="2 4" id="KW-0560">Oxidoreductase</keyword>
<dbReference type="InterPro" id="IPR011032">
    <property type="entry name" value="GroES-like_sf"/>
</dbReference>
<dbReference type="CDD" id="cd05286">
    <property type="entry name" value="QOR2"/>
    <property type="match status" value="1"/>
</dbReference>
<dbReference type="KEGG" id="fiy:BN1229_v1_2731"/>
<keyword evidence="5" id="KW-1185">Reference proteome</keyword>
<dbReference type="Proteomes" id="UP000033187">
    <property type="component" value="Chromosome 1"/>
</dbReference>
<gene>
    <name evidence="4" type="primary">qor</name>
    <name evidence="4" type="ORF">YBN1229_v1_2731</name>
</gene>
<dbReference type="Pfam" id="PF00107">
    <property type="entry name" value="ADH_zinc_N"/>
    <property type="match status" value="1"/>
</dbReference>
<reference evidence="5" key="1">
    <citation type="submission" date="2015-02" db="EMBL/GenBank/DDBJ databases">
        <authorList>
            <person name="Chooi Y.-H."/>
        </authorList>
    </citation>
    <scope>NUCLEOTIDE SEQUENCE [LARGE SCALE GENOMIC DNA]</scope>
    <source>
        <strain evidence="5">strain Y</strain>
    </source>
</reference>
<protein>
    <submittedName>
        <fullName evidence="4">Quinone oxidoreductase</fullName>
        <ecNumber evidence="4">1.6.5.5</ecNumber>
    </submittedName>
</protein>
<dbReference type="NCBIfam" id="NF008024">
    <property type="entry name" value="PRK10754.1"/>
    <property type="match status" value="1"/>
</dbReference>
<dbReference type="EMBL" id="LN829119">
    <property type="protein sequence ID" value="CPR20708.1"/>
    <property type="molecule type" value="Genomic_DNA"/>
</dbReference>
<dbReference type="Gene3D" id="3.90.180.10">
    <property type="entry name" value="Medium-chain alcohol dehydrogenases, catalytic domain"/>
    <property type="match status" value="1"/>
</dbReference>
<evidence type="ECO:0000256" key="1">
    <source>
        <dbReference type="ARBA" id="ARBA00022857"/>
    </source>
</evidence>
<dbReference type="GO" id="GO:0070402">
    <property type="term" value="F:NADPH binding"/>
    <property type="evidence" value="ECO:0007669"/>
    <property type="project" value="TreeGrafter"/>
</dbReference>
<dbReference type="Gene3D" id="3.40.50.720">
    <property type="entry name" value="NAD(P)-binding Rossmann-like Domain"/>
    <property type="match status" value="1"/>
</dbReference>
<dbReference type="PANTHER" id="PTHR48106">
    <property type="entry name" value="QUINONE OXIDOREDUCTASE PIG3-RELATED"/>
    <property type="match status" value="1"/>
</dbReference>
<dbReference type="SUPFAM" id="SSF50129">
    <property type="entry name" value="GroES-like"/>
    <property type="match status" value="1"/>
</dbReference>
<dbReference type="InterPro" id="IPR013149">
    <property type="entry name" value="ADH-like_C"/>
</dbReference>
<dbReference type="GO" id="GO:0005829">
    <property type="term" value="C:cytosol"/>
    <property type="evidence" value="ECO:0007669"/>
    <property type="project" value="TreeGrafter"/>
</dbReference>
<dbReference type="InterPro" id="IPR036291">
    <property type="entry name" value="NAD(P)-bd_dom_sf"/>
</dbReference>
<sequence>MVHAIRIHAYGGPEELKWEAVDVGEPGDGQVRIRHTAVGLNYIDTYHRTGLYPVGDLPAVIGMEGAGEVTAIGPNVAGLKVGDRVAYANPMGSYAEERVIPANRVVKVPDTIDDQTAAAMMLQGMTARYLLRMTFPVDADTTLLFHAAAGGVGLIACQWAKYLGATIIGTVGSHEKAELAKAHGCTHVINYRTENFVDRVKEITDGRGCDVVYDGVGKDTFPASLDCLRPRGMWVSFGNASGPVTGFDIGLLGQKGSLFATRPSLFAYTSTREDLEACANDLFDVVTAGHVKINVNQTYPLSAAADAHRDLEARKTTGSTVLVP</sequence>